<protein>
    <submittedName>
        <fullName evidence="3">Transposase</fullName>
    </submittedName>
</protein>
<dbReference type="EMBL" id="JAKMAI010000002">
    <property type="protein sequence ID" value="MCM0158220.1"/>
    <property type="molecule type" value="Genomic_DNA"/>
</dbReference>
<comment type="caution">
    <text evidence="3">The sequence shown here is derived from an EMBL/GenBank/DDBJ whole genome shotgun (WGS) entry which is preliminary data.</text>
</comment>
<dbReference type="Proteomes" id="UP001203831">
    <property type="component" value="Unassembled WGS sequence"/>
</dbReference>
<dbReference type="PANTHER" id="PTHR23022:SF135">
    <property type="entry name" value="SI:DKEY-77F5.3"/>
    <property type="match status" value="1"/>
</dbReference>
<dbReference type="Pfam" id="PF13358">
    <property type="entry name" value="DDE_3"/>
    <property type="match status" value="1"/>
</dbReference>
<gene>
    <name evidence="3" type="ORF">L7J86_00100</name>
</gene>
<dbReference type="PANTHER" id="PTHR23022">
    <property type="entry name" value="TRANSPOSABLE ELEMENT-RELATED"/>
    <property type="match status" value="1"/>
</dbReference>
<evidence type="ECO:0000259" key="1">
    <source>
        <dbReference type="Pfam" id="PF01498"/>
    </source>
</evidence>
<proteinExistence type="predicted"/>
<evidence type="ECO:0000313" key="4">
    <source>
        <dbReference type="Proteomes" id="UP001203831"/>
    </source>
</evidence>
<dbReference type="InterPro" id="IPR036397">
    <property type="entry name" value="RNaseH_sf"/>
</dbReference>
<feature type="domain" description="Tc1-like transposase DDE" evidence="2">
    <location>
        <begin position="64"/>
        <end position="206"/>
    </location>
</feature>
<reference evidence="3" key="1">
    <citation type="submission" date="2022-01" db="EMBL/GenBank/DDBJ databases">
        <title>Genome assemble of Metamasius hemipterus Nardonella endosymbiont.</title>
        <authorList>
            <person name="Palmieri L."/>
            <person name="Pavarini R."/>
            <person name="Sharma P."/>
        </authorList>
    </citation>
    <scope>NUCLEOTIDE SEQUENCE [LARGE SCALE GENOMIC DNA]</scope>
    <source>
        <strain evidence="3">NARMHE1</strain>
    </source>
</reference>
<evidence type="ECO:0000259" key="2">
    <source>
        <dbReference type="Pfam" id="PF13358"/>
    </source>
</evidence>
<keyword evidence="4" id="KW-1185">Reference proteome</keyword>
<dbReference type="InterPro" id="IPR038717">
    <property type="entry name" value="Tc1-like_DDE_dom"/>
</dbReference>
<dbReference type="Pfam" id="PF01498">
    <property type="entry name" value="HTH_Tnp_Tc3_2"/>
    <property type="match status" value="1"/>
</dbReference>
<accession>A0ABT0TWQ9</accession>
<name>A0ABT0TWQ9_9GAMM</name>
<sequence>MQNELETARNVHVSALTVRRRLREAGLISRRPIKAPELTRAHKVARLRFARTHENWTIDDWRKVLFSDETRISLKSSDGRQRVYRRRGEREAAFNFVPHEPFGRGSKMFWAGISFNGRTELVSIHARAMNAEFYVENILQEHVMPYAPFIGPDFVFMQDNARPHVARVCIEYLNEVRIEVMNWPARSPDLNPIEHLWDTIKRAVRRYLPAPQNLQQLEYVARHEWENVPQPVIENLIRSMPRRIQAVIRAGGGNTTY</sequence>
<organism evidence="3 4">
    <name type="scientific">endosymbiont of Metamasius hemipterus</name>
    <dbReference type="NCBI Taxonomy" id="204627"/>
    <lineage>
        <taxon>Bacteria</taxon>
        <taxon>Pseudomonadati</taxon>
        <taxon>Pseudomonadota</taxon>
        <taxon>Gammaproteobacteria</taxon>
        <taxon>Candidatus Nardonella</taxon>
    </lineage>
</organism>
<dbReference type="Gene3D" id="3.30.420.10">
    <property type="entry name" value="Ribonuclease H-like superfamily/Ribonuclease H"/>
    <property type="match status" value="1"/>
</dbReference>
<dbReference type="InterPro" id="IPR002492">
    <property type="entry name" value="Transposase_Tc1-like"/>
</dbReference>
<feature type="domain" description="Transposase Tc1-like" evidence="1">
    <location>
        <begin position="2"/>
        <end position="55"/>
    </location>
</feature>
<dbReference type="InterPro" id="IPR052338">
    <property type="entry name" value="Transposase_5"/>
</dbReference>
<evidence type="ECO:0000313" key="3">
    <source>
        <dbReference type="EMBL" id="MCM0158220.1"/>
    </source>
</evidence>